<keyword evidence="1" id="KW-0808">Transferase</keyword>
<dbReference type="AlphaFoldDB" id="A0A1T4WZR4"/>
<name>A0A1T4WZR4_9BACT</name>
<protein>
    <submittedName>
        <fullName evidence="1">Putative rRNA methylase</fullName>
    </submittedName>
</protein>
<dbReference type="Proteomes" id="UP000190027">
    <property type="component" value="Unassembled WGS sequence"/>
</dbReference>
<keyword evidence="2" id="KW-1185">Reference proteome</keyword>
<dbReference type="EMBL" id="FUYC01000005">
    <property type="protein sequence ID" value="SKA82101.1"/>
    <property type="molecule type" value="Genomic_DNA"/>
</dbReference>
<proteinExistence type="predicted"/>
<dbReference type="OrthoDB" id="9792989at2"/>
<dbReference type="RefSeq" id="WP_078717154.1">
    <property type="nucleotide sequence ID" value="NZ_FUYC01000005.1"/>
</dbReference>
<reference evidence="1 2" key="1">
    <citation type="submission" date="2017-02" db="EMBL/GenBank/DDBJ databases">
        <authorList>
            <person name="Peterson S.W."/>
        </authorList>
    </citation>
    <scope>NUCLEOTIDE SEQUENCE [LARGE SCALE GENOMIC DNA]</scope>
    <source>
        <strain evidence="1 2">DSM 16080</strain>
    </source>
</reference>
<gene>
    <name evidence="1" type="ORF">SAMN02745704_01505</name>
</gene>
<dbReference type="Gene3D" id="3.40.50.150">
    <property type="entry name" value="Vaccinia Virus protein VP39"/>
    <property type="match status" value="1"/>
</dbReference>
<dbReference type="SUPFAM" id="SSF53335">
    <property type="entry name" value="S-adenosyl-L-methionine-dependent methyltransferases"/>
    <property type="match status" value="1"/>
</dbReference>
<evidence type="ECO:0000313" key="2">
    <source>
        <dbReference type="Proteomes" id="UP000190027"/>
    </source>
</evidence>
<dbReference type="PANTHER" id="PTHR35276:SF1">
    <property type="entry name" value="TRNA (MNM(5)S(2)U34)-METHYLTRANSFERASE, CHLOROPLASTIC"/>
    <property type="match status" value="1"/>
</dbReference>
<keyword evidence="1" id="KW-0489">Methyltransferase</keyword>
<dbReference type="PANTHER" id="PTHR35276">
    <property type="entry name" value="S-ADENOSYL-L-METHIONINE-DEPENDENT METHYLTRANSFERASES SUPERFAMILY PROTEIN"/>
    <property type="match status" value="1"/>
</dbReference>
<dbReference type="STRING" id="1121449.SAMN02745704_01505"/>
<dbReference type="Pfam" id="PF06962">
    <property type="entry name" value="rRNA_methylase"/>
    <property type="match status" value="1"/>
</dbReference>
<accession>A0A1T4WZR4</accession>
<evidence type="ECO:0000313" key="1">
    <source>
        <dbReference type="EMBL" id="SKA82101.1"/>
    </source>
</evidence>
<organism evidence="1 2">
    <name type="scientific">Paucidesulfovibrio gracilis DSM 16080</name>
    <dbReference type="NCBI Taxonomy" id="1121449"/>
    <lineage>
        <taxon>Bacteria</taxon>
        <taxon>Pseudomonadati</taxon>
        <taxon>Thermodesulfobacteriota</taxon>
        <taxon>Desulfovibrionia</taxon>
        <taxon>Desulfovibrionales</taxon>
        <taxon>Desulfovibrionaceae</taxon>
        <taxon>Paucidesulfovibrio</taxon>
    </lineage>
</organism>
<sequence>MYVSQTTRFVHNVLTPVLTPGGVAVDATMGNGHDTLFLARTLGPQGRVHAFDVQERALERTRRCLAMHGLADRAALWLAGHETMAERLPADLHGRIRAVTFNCGYLPGTVRHGGRGQDTDQAVITRPETTCRAVRAALDWLAPGGLVSLVLYSGHPGGQEETRAVEQLCSDLDLAAVHALGCAPLNHPAPKTRVIFLEKK</sequence>
<dbReference type="GO" id="GO:0008168">
    <property type="term" value="F:methyltransferase activity"/>
    <property type="evidence" value="ECO:0007669"/>
    <property type="project" value="UniProtKB-KW"/>
</dbReference>
<dbReference type="GO" id="GO:0032259">
    <property type="term" value="P:methylation"/>
    <property type="evidence" value="ECO:0007669"/>
    <property type="project" value="UniProtKB-KW"/>
</dbReference>
<dbReference type="InterPro" id="IPR010719">
    <property type="entry name" value="MnmM_MeTrfase"/>
</dbReference>
<dbReference type="InterPro" id="IPR029063">
    <property type="entry name" value="SAM-dependent_MTases_sf"/>
</dbReference>